<dbReference type="EMBL" id="BLZA01000040">
    <property type="protein sequence ID" value="GHJ89311.1"/>
    <property type="molecule type" value="Genomic_DNA"/>
</dbReference>
<feature type="region of interest" description="Disordered" evidence="1">
    <location>
        <begin position="35"/>
        <end position="76"/>
    </location>
</feature>
<evidence type="ECO:0000256" key="1">
    <source>
        <dbReference type="SAM" id="MobiDB-lite"/>
    </source>
</evidence>
<organism evidence="2 3">
    <name type="scientific">Naganishia liquefaciens</name>
    <dbReference type="NCBI Taxonomy" id="104408"/>
    <lineage>
        <taxon>Eukaryota</taxon>
        <taxon>Fungi</taxon>
        <taxon>Dikarya</taxon>
        <taxon>Basidiomycota</taxon>
        <taxon>Agaricomycotina</taxon>
        <taxon>Tremellomycetes</taxon>
        <taxon>Filobasidiales</taxon>
        <taxon>Filobasidiaceae</taxon>
        <taxon>Naganishia</taxon>
    </lineage>
</organism>
<keyword evidence="3" id="KW-1185">Reference proteome</keyword>
<reference evidence="2" key="1">
    <citation type="submission" date="2020-07" db="EMBL/GenBank/DDBJ databases">
        <title>Draft Genome Sequence of a Deep-Sea Yeast, Naganishia (Cryptococcus) liquefaciens strain N6.</title>
        <authorList>
            <person name="Han Y.W."/>
            <person name="Kajitani R."/>
            <person name="Morimoto H."/>
            <person name="Parhat M."/>
            <person name="Tsubouchi H."/>
            <person name="Bakenova O."/>
            <person name="Ogata M."/>
            <person name="Argunhan B."/>
            <person name="Aoki R."/>
            <person name="Kajiwara S."/>
            <person name="Itoh T."/>
            <person name="Iwasaki H."/>
        </authorList>
    </citation>
    <scope>NUCLEOTIDE SEQUENCE</scope>
    <source>
        <strain evidence="2">N6</strain>
    </source>
</reference>
<comment type="caution">
    <text evidence="2">The sequence shown here is derived from an EMBL/GenBank/DDBJ whole genome shotgun (WGS) entry which is preliminary data.</text>
</comment>
<name>A0A8H3TXB8_9TREE</name>
<sequence>MCEKLGPPPPRGLTEYVTIVVLLGATVVAFPDALFDTEADPDPDPDADAVGEDDPEDAACDPLELPDGDTDEEEADSWACARLVITTRRARMANR</sequence>
<accession>A0A8H3TXB8</accession>
<dbReference type="Proteomes" id="UP000620104">
    <property type="component" value="Unassembled WGS sequence"/>
</dbReference>
<protein>
    <submittedName>
        <fullName evidence="2">Uncharacterized protein</fullName>
    </submittedName>
</protein>
<gene>
    <name evidence="2" type="ORF">NliqN6_5713</name>
</gene>
<dbReference type="AlphaFoldDB" id="A0A8H3TXB8"/>
<evidence type="ECO:0000313" key="3">
    <source>
        <dbReference type="Proteomes" id="UP000620104"/>
    </source>
</evidence>
<proteinExistence type="predicted"/>
<evidence type="ECO:0000313" key="2">
    <source>
        <dbReference type="EMBL" id="GHJ89311.1"/>
    </source>
</evidence>